<dbReference type="RefSeq" id="WP_172174822.1">
    <property type="nucleotide sequence ID" value="NZ_CASGIA010000020.1"/>
</dbReference>
<evidence type="ECO:0000256" key="1">
    <source>
        <dbReference type="SAM" id="SignalP"/>
    </source>
</evidence>
<dbReference type="Pfam" id="PF13308">
    <property type="entry name" value="YARHG"/>
    <property type="match status" value="1"/>
</dbReference>
<dbReference type="SMART" id="SM01325">
    <property type="entry name" value="DUF3160"/>
    <property type="match status" value="1"/>
</dbReference>
<feature type="signal peptide" evidence="1">
    <location>
        <begin position="1"/>
        <end position="19"/>
    </location>
</feature>
<dbReference type="InterPro" id="IPR022601">
    <property type="entry name" value="DUF3160"/>
</dbReference>
<keyword evidence="4" id="KW-1185">Reference proteome</keyword>
<comment type="caution">
    <text evidence="3">The sequence shown here is derived from an EMBL/GenBank/DDBJ whole genome shotgun (WGS) entry which is preliminary data.</text>
</comment>
<gene>
    <name evidence="3" type="ORF">HPS55_11930</name>
</gene>
<name>A0ABX2AZB9_9BACT</name>
<accession>A0ABX2AZB9</accession>
<proteinExistence type="predicted"/>
<dbReference type="Proteomes" id="UP001193734">
    <property type="component" value="Unassembled WGS sequence"/>
</dbReference>
<feature type="chain" id="PRO_5047111739" evidence="1">
    <location>
        <begin position="20"/>
        <end position="831"/>
    </location>
</feature>
<organism evidence="3 4">
    <name type="scientific">Xylanibacter rodentium</name>
    <dbReference type="NCBI Taxonomy" id="2736289"/>
    <lineage>
        <taxon>Bacteria</taxon>
        <taxon>Pseudomonadati</taxon>
        <taxon>Bacteroidota</taxon>
        <taxon>Bacteroidia</taxon>
        <taxon>Bacteroidales</taxon>
        <taxon>Prevotellaceae</taxon>
        <taxon>Xylanibacter</taxon>
    </lineage>
</organism>
<dbReference type="InterPro" id="IPR038434">
    <property type="entry name" value="YARHG_sf"/>
</dbReference>
<dbReference type="InterPro" id="IPR025582">
    <property type="entry name" value="YARHG_dom"/>
</dbReference>
<dbReference type="EMBL" id="JABKKE010000023">
    <property type="protein sequence ID" value="NPE15016.1"/>
    <property type="molecule type" value="Genomic_DNA"/>
</dbReference>
<protein>
    <submittedName>
        <fullName evidence="3">DUF3160 domain-containing protein</fullName>
    </submittedName>
</protein>
<reference evidence="3 4" key="1">
    <citation type="submission" date="2020-05" db="EMBL/GenBank/DDBJ databases">
        <title>Distinct polysaccharide utilization as determinants for interspecies competition between intestinal Prevotella spp.</title>
        <authorList>
            <person name="Galvez E.J.C."/>
            <person name="Iljazovic A."/>
            <person name="Strowig T."/>
        </authorList>
    </citation>
    <scope>NUCLEOTIDE SEQUENCE [LARGE SCALE GENOMIC DNA]</scope>
    <source>
        <strain evidence="3 4">PROD</strain>
    </source>
</reference>
<evidence type="ECO:0000313" key="4">
    <source>
        <dbReference type="Proteomes" id="UP001193734"/>
    </source>
</evidence>
<dbReference type="Pfam" id="PF11369">
    <property type="entry name" value="DUF3160"/>
    <property type="match status" value="1"/>
</dbReference>
<keyword evidence="1" id="KW-0732">Signal</keyword>
<evidence type="ECO:0000259" key="2">
    <source>
        <dbReference type="Pfam" id="PF13308"/>
    </source>
</evidence>
<evidence type="ECO:0000313" key="3">
    <source>
        <dbReference type="EMBL" id="NPE15016.1"/>
    </source>
</evidence>
<feature type="domain" description="YARHG" evidence="2">
    <location>
        <begin position="49"/>
        <end position="104"/>
    </location>
</feature>
<dbReference type="Gene3D" id="1.20.58.1690">
    <property type="match status" value="1"/>
</dbReference>
<sequence>MKKILTIAFASLLAVATTAQQTIIDNNGTHTVNKTVGRIVIPGPGRIDVEQLNRNIDTDMDISQLTLSELRVLRNAFAARQGYPFVSSELRCLFSATSWYDDIFWKRYFRVDSTECPDAPRDTTDWRNNYMLQDAFLNPLKLSKAEEAFVARIKTRERELLRHNFKTAAGERVNMDNIINRYQLAECPDELNDRLARNGFAIVPAQNRQMFHVYERNDYHVFPNFITTDIFMQLFHLYFDCMMRQVEQNGLFGATEDLCRAMKKAMDEKAAVSTGDVKDAAEYCSAYFTIAGNLLKGDTATVATGRYGPPAAGEMKKIMEAEDATSDFIDGYDEVRFSYSLFRPRGHYTRNDSLGRYFRAMMWLQSVPFGTDSDLQLKRAMMMADVLCGSEDMMRLYLRIDRPITFLMGTPDNVTVVQLAEEMGKTGLTVEKLFRKRSAMARVRRSIEEIGERQTRIRPKFEITSRCKINLMPQRYMPDAEVLLEMVDYKSATTLRDTPRGLDVMAALRWSAAERILTEEMGENERWSGFAKTLERMKLRMDSIEWSETVATRWIESLTALGETNPDMPYFMLTPEWQKKSLNAALASWSELKHDAILYAKQPMGAECGGAGPPDPVTMGYVEPNTAFWTKAIQLLEATARVIEEHRLGSERIAHMTQVVKEEAEFLLRISMKELQKQRITNEEYDQIRVLGSRFEYLSLDMLRDPDQYLDSWDNVQGPDKNIAVIADVYTANALNNPPDRRSILYEGVGDADEIYVVVEIDGYLYITRGAVFSYRELKRPLGTPRLTDEEWQDMLKKAPDTGRQEWMKDIIVPLKQLPKDDERVFYSTGC</sequence>
<dbReference type="GeneID" id="82158475"/>